<dbReference type="Ensembl" id="ENSMALT00000019914.1">
    <property type="protein sequence ID" value="ENSMALP00000019528.1"/>
    <property type="gene ID" value="ENSMALG00000013640.1"/>
</dbReference>
<evidence type="ECO:0000259" key="3">
    <source>
        <dbReference type="PROSITE" id="PS50835"/>
    </source>
</evidence>
<reference evidence="4" key="1">
    <citation type="submission" date="2025-08" db="UniProtKB">
        <authorList>
            <consortium name="Ensembl"/>
        </authorList>
    </citation>
    <scope>IDENTIFICATION</scope>
</reference>
<sequence>MFLTVLFIKLLLVHYATQSQVKVQACCGHKVSLKCPNVDFDTMDFVSMGWYKLNKENKDGIIRRSKGDKSGQHYNFPRNASLDNKYNLLLSNVTPEDSGTYECFIGANVGGQNRYLQVNLTVQVCVTSQAPLTTLTTMTPDNTTESALACSKQAEDLPVLWTVSGCVAVGLGKIILCLISIWVFQIICSSRQQREW</sequence>
<dbReference type="InterPro" id="IPR013783">
    <property type="entry name" value="Ig-like_fold"/>
</dbReference>
<dbReference type="PANTHER" id="PTHR15193">
    <property type="entry name" value="CD83 ANTIGEN"/>
    <property type="match status" value="1"/>
</dbReference>
<dbReference type="Gene3D" id="2.60.40.10">
    <property type="entry name" value="Immunoglobulins"/>
    <property type="match status" value="1"/>
</dbReference>
<keyword evidence="2" id="KW-0732">Signal</keyword>
<dbReference type="InterPro" id="IPR013106">
    <property type="entry name" value="Ig_V-set"/>
</dbReference>
<dbReference type="Proteomes" id="UP000261600">
    <property type="component" value="Unplaced"/>
</dbReference>
<name>A0A3Q3JIJ0_MONAL</name>
<dbReference type="PANTHER" id="PTHR15193:SF2">
    <property type="match status" value="1"/>
</dbReference>
<dbReference type="PROSITE" id="PS50835">
    <property type="entry name" value="IG_LIKE"/>
    <property type="match status" value="1"/>
</dbReference>
<dbReference type="InterPro" id="IPR003599">
    <property type="entry name" value="Ig_sub"/>
</dbReference>
<evidence type="ECO:0000313" key="5">
    <source>
        <dbReference type="Proteomes" id="UP000261600"/>
    </source>
</evidence>
<dbReference type="SUPFAM" id="SSF48726">
    <property type="entry name" value="Immunoglobulin"/>
    <property type="match status" value="1"/>
</dbReference>
<protein>
    <recommendedName>
        <fullName evidence="3">Ig-like domain-containing protein</fullName>
    </recommendedName>
</protein>
<evidence type="ECO:0000256" key="1">
    <source>
        <dbReference type="SAM" id="Phobius"/>
    </source>
</evidence>
<evidence type="ECO:0000313" key="4">
    <source>
        <dbReference type="Ensembl" id="ENSMALP00000019528.1"/>
    </source>
</evidence>
<dbReference type="InterPro" id="IPR007110">
    <property type="entry name" value="Ig-like_dom"/>
</dbReference>
<feature type="domain" description="Ig-like" evidence="3">
    <location>
        <begin position="28"/>
        <end position="119"/>
    </location>
</feature>
<reference evidence="4" key="2">
    <citation type="submission" date="2025-09" db="UniProtKB">
        <authorList>
            <consortium name="Ensembl"/>
        </authorList>
    </citation>
    <scope>IDENTIFICATION</scope>
</reference>
<keyword evidence="1" id="KW-0812">Transmembrane</keyword>
<dbReference type="AlphaFoldDB" id="A0A3Q3JIJ0"/>
<organism evidence="4 5">
    <name type="scientific">Monopterus albus</name>
    <name type="common">Swamp eel</name>
    <dbReference type="NCBI Taxonomy" id="43700"/>
    <lineage>
        <taxon>Eukaryota</taxon>
        <taxon>Metazoa</taxon>
        <taxon>Chordata</taxon>
        <taxon>Craniata</taxon>
        <taxon>Vertebrata</taxon>
        <taxon>Euteleostomi</taxon>
        <taxon>Actinopterygii</taxon>
        <taxon>Neopterygii</taxon>
        <taxon>Teleostei</taxon>
        <taxon>Neoteleostei</taxon>
        <taxon>Acanthomorphata</taxon>
        <taxon>Anabantaria</taxon>
        <taxon>Synbranchiformes</taxon>
        <taxon>Synbranchidae</taxon>
        <taxon>Monopterus</taxon>
    </lineage>
</organism>
<proteinExistence type="predicted"/>
<feature type="signal peptide" evidence="2">
    <location>
        <begin position="1"/>
        <end position="18"/>
    </location>
</feature>
<feature type="chain" id="PRO_5018583890" description="Ig-like domain-containing protein" evidence="2">
    <location>
        <begin position="19"/>
        <end position="196"/>
    </location>
</feature>
<dbReference type="InterPro" id="IPR036179">
    <property type="entry name" value="Ig-like_dom_sf"/>
</dbReference>
<keyword evidence="5" id="KW-1185">Reference proteome</keyword>
<dbReference type="SMART" id="SM00409">
    <property type="entry name" value="IG"/>
    <property type="match status" value="1"/>
</dbReference>
<dbReference type="Pfam" id="PF07686">
    <property type="entry name" value="V-set"/>
    <property type="match status" value="1"/>
</dbReference>
<evidence type="ECO:0000256" key="2">
    <source>
        <dbReference type="SAM" id="SignalP"/>
    </source>
</evidence>
<accession>A0A3Q3JIJ0</accession>
<keyword evidence="1" id="KW-0472">Membrane</keyword>
<keyword evidence="1" id="KW-1133">Transmembrane helix</keyword>
<feature type="transmembrane region" description="Helical" evidence="1">
    <location>
        <begin position="159"/>
        <end position="184"/>
    </location>
</feature>